<evidence type="ECO:0000259" key="7">
    <source>
        <dbReference type="Pfam" id="PF02554"/>
    </source>
</evidence>
<evidence type="ECO:0000256" key="6">
    <source>
        <dbReference type="ARBA" id="ARBA00023136"/>
    </source>
</evidence>
<dbReference type="InterPro" id="IPR003706">
    <property type="entry name" value="CstA_N"/>
</dbReference>
<dbReference type="EMBL" id="DXFC01000008">
    <property type="protein sequence ID" value="HIX60649.1"/>
    <property type="molecule type" value="Genomic_DNA"/>
</dbReference>
<protein>
    <recommendedName>
        <fullName evidence="7">CstA N-terminal domain-containing protein</fullName>
    </recommendedName>
</protein>
<dbReference type="AlphaFoldDB" id="A0A9D1WKL1"/>
<name>A0A9D1WKL1_9GAMM</name>
<comment type="caution">
    <text evidence="8">The sequence shown here is derived from an EMBL/GenBank/DDBJ whole genome shotgun (WGS) entry which is preliminary data.</text>
</comment>
<gene>
    <name evidence="8" type="ORF">H9854_00185</name>
</gene>
<evidence type="ECO:0000313" key="8">
    <source>
        <dbReference type="EMBL" id="HIX60649.1"/>
    </source>
</evidence>
<dbReference type="GO" id="GO:0009267">
    <property type="term" value="P:cellular response to starvation"/>
    <property type="evidence" value="ECO:0007669"/>
    <property type="project" value="InterPro"/>
</dbReference>
<keyword evidence="5" id="KW-1133">Transmembrane helix</keyword>
<comment type="similarity">
    <text evidence="2">Belongs to the peptide transporter carbon starvation (CstA) (TC 2.A.114) family.</text>
</comment>
<dbReference type="Pfam" id="PF02554">
    <property type="entry name" value="CstA"/>
    <property type="match status" value="1"/>
</dbReference>
<reference evidence="8" key="2">
    <citation type="submission" date="2021-04" db="EMBL/GenBank/DDBJ databases">
        <authorList>
            <person name="Gilroy R."/>
        </authorList>
    </citation>
    <scope>NUCLEOTIDE SEQUENCE</scope>
    <source>
        <strain evidence="8">1193</strain>
    </source>
</reference>
<sequence>MSAIILLILGLGGMVAGYLVYSRFIATRIFRLDPDFKTPAHEYEDGVDFVPT</sequence>
<evidence type="ECO:0000256" key="2">
    <source>
        <dbReference type="ARBA" id="ARBA00007755"/>
    </source>
</evidence>
<dbReference type="InterPro" id="IPR051605">
    <property type="entry name" value="CstA"/>
</dbReference>
<organism evidence="8 9">
    <name type="scientific">Candidatus Halomonas stercoripullorum</name>
    <dbReference type="NCBI Taxonomy" id="2838617"/>
    <lineage>
        <taxon>Bacteria</taxon>
        <taxon>Pseudomonadati</taxon>
        <taxon>Pseudomonadota</taxon>
        <taxon>Gammaproteobacteria</taxon>
        <taxon>Oceanospirillales</taxon>
        <taxon>Halomonadaceae</taxon>
        <taxon>Halomonas</taxon>
    </lineage>
</organism>
<keyword evidence="6" id="KW-0472">Membrane</keyword>
<evidence type="ECO:0000256" key="1">
    <source>
        <dbReference type="ARBA" id="ARBA00004651"/>
    </source>
</evidence>
<reference evidence="8" key="1">
    <citation type="journal article" date="2021" name="PeerJ">
        <title>Extensive microbial diversity within the chicken gut microbiome revealed by metagenomics and culture.</title>
        <authorList>
            <person name="Gilroy R."/>
            <person name="Ravi A."/>
            <person name="Getino M."/>
            <person name="Pursley I."/>
            <person name="Horton D.L."/>
            <person name="Alikhan N.F."/>
            <person name="Baker D."/>
            <person name="Gharbi K."/>
            <person name="Hall N."/>
            <person name="Watson M."/>
            <person name="Adriaenssens E.M."/>
            <person name="Foster-Nyarko E."/>
            <person name="Jarju S."/>
            <person name="Secka A."/>
            <person name="Antonio M."/>
            <person name="Oren A."/>
            <person name="Chaudhuri R.R."/>
            <person name="La Ragione R."/>
            <person name="Hildebrand F."/>
            <person name="Pallen M.J."/>
        </authorList>
    </citation>
    <scope>NUCLEOTIDE SEQUENCE</scope>
    <source>
        <strain evidence="8">1193</strain>
    </source>
</reference>
<comment type="subcellular location">
    <subcellularLocation>
        <location evidence="1">Cell membrane</location>
        <topology evidence="1">Multi-pass membrane protein</topology>
    </subcellularLocation>
</comment>
<dbReference type="Proteomes" id="UP000824248">
    <property type="component" value="Unassembled WGS sequence"/>
</dbReference>
<evidence type="ECO:0000313" key="9">
    <source>
        <dbReference type="Proteomes" id="UP000824248"/>
    </source>
</evidence>
<keyword evidence="3" id="KW-1003">Cell membrane</keyword>
<keyword evidence="4" id="KW-0812">Transmembrane</keyword>
<dbReference type="PANTHER" id="PTHR30252:SF4">
    <property type="entry name" value="CARBON STARVATION"/>
    <property type="match status" value="1"/>
</dbReference>
<accession>A0A9D1WKL1</accession>
<evidence type="ECO:0000256" key="4">
    <source>
        <dbReference type="ARBA" id="ARBA00022692"/>
    </source>
</evidence>
<proteinExistence type="inferred from homology"/>
<dbReference type="GO" id="GO:0005886">
    <property type="term" value="C:plasma membrane"/>
    <property type="evidence" value="ECO:0007669"/>
    <property type="project" value="UniProtKB-SubCell"/>
</dbReference>
<evidence type="ECO:0000256" key="5">
    <source>
        <dbReference type="ARBA" id="ARBA00022989"/>
    </source>
</evidence>
<evidence type="ECO:0000256" key="3">
    <source>
        <dbReference type="ARBA" id="ARBA00022475"/>
    </source>
</evidence>
<dbReference type="PANTHER" id="PTHR30252">
    <property type="entry name" value="INNER MEMBRANE PEPTIDE TRANSPORTER"/>
    <property type="match status" value="1"/>
</dbReference>
<feature type="non-terminal residue" evidence="8">
    <location>
        <position position="52"/>
    </location>
</feature>
<feature type="domain" description="CstA N-terminal" evidence="7">
    <location>
        <begin position="3"/>
        <end position="52"/>
    </location>
</feature>